<reference evidence="1 2" key="1">
    <citation type="submission" date="2017-10" db="EMBL/GenBank/DDBJ databases">
        <title>Bifidobacterium xylocopum sp. nov. and Bifidobacterium aemilianum sp. nov., from the carpenter bee (Xylocopa violacea) digestive tract.</title>
        <authorList>
            <person name="Alberoni D."/>
            <person name="Baffoni L."/>
            <person name="Di Gioia D."/>
            <person name="Gaggia F."/>
            <person name="Biavati B."/>
        </authorList>
    </citation>
    <scope>NUCLEOTIDE SEQUENCE [LARGE SCALE GENOMIC DNA]</scope>
    <source>
        <strain evidence="1 2">XV2</strain>
    </source>
</reference>
<evidence type="ECO:0000313" key="1">
    <source>
        <dbReference type="EMBL" id="RBP98758.1"/>
    </source>
</evidence>
<proteinExistence type="predicted"/>
<dbReference type="EMBL" id="PDCH01000024">
    <property type="protein sequence ID" value="RBP98758.1"/>
    <property type="molecule type" value="Genomic_DNA"/>
</dbReference>
<evidence type="ECO:0008006" key="3">
    <source>
        <dbReference type="Google" id="ProtNLM"/>
    </source>
</evidence>
<gene>
    <name evidence="1" type="ORF">CRD59_07420</name>
</gene>
<protein>
    <recommendedName>
        <fullName evidence="3">Plasmid encoded RepA protein</fullName>
    </recommendedName>
</protein>
<dbReference type="AlphaFoldDB" id="A0A366KC43"/>
<accession>A0A366KC43</accession>
<dbReference type="Proteomes" id="UP000252345">
    <property type="component" value="Unassembled WGS sequence"/>
</dbReference>
<dbReference type="InterPro" id="IPR006881">
    <property type="entry name" value="RepA_C"/>
</dbReference>
<keyword evidence="2" id="KW-1185">Reference proteome</keyword>
<comment type="caution">
    <text evidence="1">The sequence shown here is derived from an EMBL/GenBank/DDBJ whole genome shotgun (WGS) entry which is preliminary data.</text>
</comment>
<name>A0A366KC43_9BIFI</name>
<organism evidence="1 2">
    <name type="scientific">Bifidobacterium xylocopae</name>
    <dbReference type="NCBI Taxonomy" id="2493119"/>
    <lineage>
        <taxon>Bacteria</taxon>
        <taxon>Bacillati</taxon>
        <taxon>Actinomycetota</taxon>
        <taxon>Actinomycetes</taxon>
        <taxon>Bifidobacteriales</taxon>
        <taxon>Bifidobacteriaceae</taxon>
        <taxon>Bifidobacterium</taxon>
    </lineage>
</organism>
<sequence>MNSSATDWTRLKGQRRLYLMSDFCQFSLPYSDPGDVAEWVRQGRDHLYVVRPLRLPSSDGSLRSIWLHGKIGRLLLIWLSTQVVRAKHNSSDPVITLPKSEAQFKRELGLRDTGGQTNIANFRRHLQALAGYSMTVSEQHNSGDQHNLSVENSMLIDKADYSWKASGSDTTAQIQLNPATWQRMKTASIPLDAEIIEVLSTKGKGQEIDIYAWLSRTVFGLRHDPQAEITITWEQLERQFGAQYSRADNFRQFFKQAFEHVAVFWPGGLHFEWVPRTGLRLMHSRPSVHPKSK</sequence>
<evidence type="ECO:0000313" key="2">
    <source>
        <dbReference type="Proteomes" id="UP000252345"/>
    </source>
</evidence>
<dbReference type="Pfam" id="PF04796">
    <property type="entry name" value="RepA_C"/>
    <property type="match status" value="1"/>
</dbReference>